<feature type="transmembrane region" description="Helical" evidence="1">
    <location>
        <begin position="6"/>
        <end position="29"/>
    </location>
</feature>
<feature type="transmembrane region" description="Helical" evidence="1">
    <location>
        <begin position="41"/>
        <end position="61"/>
    </location>
</feature>
<protein>
    <submittedName>
        <fullName evidence="2">Uncharacterized protein</fullName>
    </submittedName>
</protein>
<dbReference type="Proteomes" id="UP000680038">
    <property type="component" value="Unassembled WGS sequence"/>
</dbReference>
<proteinExistence type="predicted"/>
<name>A0A916JGM0_9BACT</name>
<organism evidence="2 3">
    <name type="scientific">Dyadobacter helix</name>
    <dbReference type="NCBI Taxonomy" id="2822344"/>
    <lineage>
        <taxon>Bacteria</taxon>
        <taxon>Pseudomonadati</taxon>
        <taxon>Bacteroidota</taxon>
        <taxon>Cytophagia</taxon>
        <taxon>Cytophagales</taxon>
        <taxon>Spirosomataceae</taxon>
        <taxon>Dyadobacter</taxon>
    </lineage>
</organism>
<keyword evidence="1" id="KW-1133">Transmembrane helix</keyword>
<dbReference type="AlphaFoldDB" id="A0A916JGM0"/>
<reference evidence="2" key="1">
    <citation type="submission" date="2021-04" db="EMBL/GenBank/DDBJ databases">
        <authorList>
            <person name="Rodrigo-Torres L."/>
            <person name="Arahal R. D."/>
            <person name="Lucena T."/>
        </authorList>
    </citation>
    <scope>NUCLEOTIDE SEQUENCE</scope>
    <source>
        <strain evidence="2">CECT 9275</strain>
    </source>
</reference>
<gene>
    <name evidence="2" type="ORF">DYBT9275_04486</name>
</gene>
<evidence type="ECO:0000313" key="3">
    <source>
        <dbReference type="Proteomes" id="UP000680038"/>
    </source>
</evidence>
<sequence>MNFLIIIITTAVLQIFAPWWVIGLIPFLVHFWRPTSYSNTFLSSFGAIAMVWLAYGLYLHINSGGAMSDRIAQIFSLPNGLLMLAVSTLVGGLAGGFAGMAGFSVRSLFLKN</sequence>
<accession>A0A916JGM0</accession>
<keyword evidence="1" id="KW-0812">Transmembrane</keyword>
<evidence type="ECO:0000313" key="2">
    <source>
        <dbReference type="EMBL" id="CAG5009392.1"/>
    </source>
</evidence>
<evidence type="ECO:0000256" key="1">
    <source>
        <dbReference type="SAM" id="Phobius"/>
    </source>
</evidence>
<dbReference type="EMBL" id="CAJRAF010000002">
    <property type="protein sequence ID" value="CAG5009392.1"/>
    <property type="molecule type" value="Genomic_DNA"/>
</dbReference>
<dbReference type="RefSeq" id="WP_215240857.1">
    <property type="nucleotide sequence ID" value="NZ_CAJRAF010000002.1"/>
</dbReference>
<comment type="caution">
    <text evidence="2">The sequence shown here is derived from an EMBL/GenBank/DDBJ whole genome shotgun (WGS) entry which is preliminary data.</text>
</comment>
<feature type="transmembrane region" description="Helical" evidence="1">
    <location>
        <begin position="81"/>
        <end position="103"/>
    </location>
</feature>
<keyword evidence="1" id="KW-0472">Membrane</keyword>
<keyword evidence="3" id="KW-1185">Reference proteome</keyword>